<organism evidence="1 2">
    <name type="scientific">Miniimonas arenae</name>
    <dbReference type="NCBI Taxonomy" id="676201"/>
    <lineage>
        <taxon>Bacteria</taxon>
        <taxon>Bacillati</taxon>
        <taxon>Actinomycetota</taxon>
        <taxon>Actinomycetes</taxon>
        <taxon>Micrococcales</taxon>
        <taxon>Beutenbergiaceae</taxon>
        <taxon>Miniimonas</taxon>
    </lineage>
</organism>
<reference evidence="1 2" key="1">
    <citation type="submission" date="2019-06" db="EMBL/GenBank/DDBJ databases">
        <title>Draft genome sequence of Miniimonas arenae KCTC 19750T isolated from sea sand.</title>
        <authorList>
            <person name="Park S.-J."/>
        </authorList>
    </citation>
    <scope>NUCLEOTIDE SEQUENCE [LARGE SCALE GENOMIC DNA]</scope>
    <source>
        <strain evidence="1 2">KCTC 19750</strain>
    </source>
</reference>
<sequence>MWKHAGVRWEELFADLERQAEAELAGELDAEVADLAVAEDSQVELADRVRARLATPVVLGARGGERVAGELLDAGSTWFLLGQGRRRVVVPLHAVEWVEALAHAAPEQGRAARRLDLGHVLRALAELEGDVAVTTRGRVVVGELTKVGRDHVDVVERPGGSRVTIPFHAITSVAER</sequence>
<dbReference type="OrthoDB" id="3827359at2"/>
<dbReference type="EMBL" id="VENP01000013">
    <property type="protein sequence ID" value="TNU75947.1"/>
    <property type="molecule type" value="Genomic_DNA"/>
</dbReference>
<dbReference type="RefSeq" id="WP_139986376.1">
    <property type="nucleotide sequence ID" value="NZ_DAMDJA010000332.1"/>
</dbReference>
<evidence type="ECO:0000313" key="2">
    <source>
        <dbReference type="Proteomes" id="UP000313849"/>
    </source>
</evidence>
<keyword evidence="2" id="KW-1185">Reference proteome</keyword>
<dbReference type="AlphaFoldDB" id="A0A5C5BDV5"/>
<accession>A0A5C5BDV5</accession>
<gene>
    <name evidence="1" type="ORF">FH969_05205</name>
</gene>
<protein>
    <recommendedName>
        <fullName evidence="3">Fis family transcriptional regulator</fullName>
    </recommendedName>
</protein>
<comment type="caution">
    <text evidence="1">The sequence shown here is derived from an EMBL/GenBank/DDBJ whole genome shotgun (WGS) entry which is preliminary data.</text>
</comment>
<dbReference type="Proteomes" id="UP000313849">
    <property type="component" value="Unassembled WGS sequence"/>
</dbReference>
<name>A0A5C5BDV5_9MICO</name>
<proteinExistence type="predicted"/>
<evidence type="ECO:0000313" key="1">
    <source>
        <dbReference type="EMBL" id="TNU75947.1"/>
    </source>
</evidence>
<evidence type="ECO:0008006" key="3">
    <source>
        <dbReference type="Google" id="ProtNLM"/>
    </source>
</evidence>